<accession>A0ABV6LF48</accession>
<evidence type="ECO:0000256" key="3">
    <source>
        <dbReference type="ARBA" id="ARBA00023082"/>
    </source>
</evidence>
<comment type="similarity">
    <text evidence="1">Belongs to the sigma-70 factor family. ECF subfamily.</text>
</comment>
<evidence type="ECO:0000313" key="8">
    <source>
        <dbReference type="Proteomes" id="UP001589828"/>
    </source>
</evidence>
<dbReference type="InterPro" id="IPR007627">
    <property type="entry name" value="RNA_pol_sigma70_r2"/>
</dbReference>
<dbReference type="Pfam" id="PF04542">
    <property type="entry name" value="Sigma70_r2"/>
    <property type="match status" value="1"/>
</dbReference>
<dbReference type="InterPro" id="IPR013249">
    <property type="entry name" value="RNA_pol_sigma70_r4_t2"/>
</dbReference>
<keyword evidence="8" id="KW-1185">Reference proteome</keyword>
<dbReference type="EMBL" id="JBHLTS010000077">
    <property type="protein sequence ID" value="MFC0518093.1"/>
    <property type="molecule type" value="Genomic_DNA"/>
</dbReference>
<feature type="domain" description="RNA polymerase sigma factor 70 region 4 type 2" evidence="6">
    <location>
        <begin position="124"/>
        <end position="175"/>
    </location>
</feature>
<organism evidence="7 8">
    <name type="scientific">Mucilaginibacter angelicae</name>
    <dbReference type="NCBI Taxonomy" id="869718"/>
    <lineage>
        <taxon>Bacteria</taxon>
        <taxon>Pseudomonadati</taxon>
        <taxon>Bacteroidota</taxon>
        <taxon>Sphingobacteriia</taxon>
        <taxon>Sphingobacteriales</taxon>
        <taxon>Sphingobacteriaceae</taxon>
        <taxon>Mucilaginibacter</taxon>
    </lineage>
</organism>
<dbReference type="PANTHER" id="PTHR43133">
    <property type="entry name" value="RNA POLYMERASE ECF-TYPE SIGMA FACTO"/>
    <property type="match status" value="1"/>
</dbReference>
<sequence length="193" mass="22953">MNNGIELTKWWEQTLVGDVKSFSRIHDTLYSPLYFYLFKIVKDEDAAQDILQDLFIKFWERKERFGPINNVKYYFFKSARSLAINYLKAYRPELLDLQNHKQVDVVFSTEDLLVSIEAGRETKQILAMALNTLPKRQKEMIFLRYFDDWNYDQIAEVTGLQYQSVVNHVHRGINQLRIKLTENKRCTPTEFVA</sequence>
<reference evidence="7 8" key="1">
    <citation type="submission" date="2024-09" db="EMBL/GenBank/DDBJ databases">
        <authorList>
            <person name="Sun Q."/>
            <person name="Mori K."/>
        </authorList>
    </citation>
    <scope>NUCLEOTIDE SEQUENCE [LARGE SCALE GENOMIC DNA]</scope>
    <source>
        <strain evidence="7 8">NCAIM B.02415</strain>
    </source>
</reference>
<dbReference type="SUPFAM" id="SSF88659">
    <property type="entry name" value="Sigma3 and sigma4 domains of RNA polymerase sigma factors"/>
    <property type="match status" value="1"/>
</dbReference>
<evidence type="ECO:0000259" key="6">
    <source>
        <dbReference type="Pfam" id="PF08281"/>
    </source>
</evidence>
<feature type="domain" description="RNA polymerase sigma-70 region 2" evidence="5">
    <location>
        <begin position="29"/>
        <end position="89"/>
    </location>
</feature>
<dbReference type="SUPFAM" id="SSF88946">
    <property type="entry name" value="Sigma2 domain of RNA polymerase sigma factors"/>
    <property type="match status" value="1"/>
</dbReference>
<dbReference type="InterPro" id="IPR013325">
    <property type="entry name" value="RNA_pol_sigma_r2"/>
</dbReference>
<evidence type="ECO:0000256" key="4">
    <source>
        <dbReference type="ARBA" id="ARBA00023163"/>
    </source>
</evidence>
<dbReference type="InterPro" id="IPR039425">
    <property type="entry name" value="RNA_pol_sigma-70-like"/>
</dbReference>
<dbReference type="RefSeq" id="WP_377025818.1">
    <property type="nucleotide sequence ID" value="NZ_JBHLTS010000077.1"/>
</dbReference>
<dbReference type="PANTHER" id="PTHR43133:SF46">
    <property type="entry name" value="RNA POLYMERASE SIGMA-70 FACTOR ECF SUBFAMILY"/>
    <property type="match status" value="1"/>
</dbReference>
<evidence type="ECO:0000259" key="5">
    <source>
        <dbReference type="Pfam" id="PF04542"/>
    </source>
</evidence>
<dbReference type="Proteomes" id="UP001589828">
    <property type="component" value="Unassembled WGS sequence"/>
</dbReference>
<dbReference type="Gene3D" id="1.10.10.10">
    <property type="entry name" value="Winged helix-like DNA-binding domain superfamily/Winged helix DNA-binding domain"/>
    <property type="match status" value="1"/>
</dbReference>
<evidence type="ECO:0000256" key="2">
    <source>
        <dbReference type="ARBA" id="ARBA00023015"/>
    </source>
</evidence>
<gene>
    <name evidence="7" type="ORF">ACFFGT_28015</name>
</gene>
<dbReference type="Gene3D" id="1.10.1740.10">
    <property type="match status" value="1"/>
</dbReference>
<keyword evidence="3" id="KW-0731">Sigma factor</keyword>
<keyword evidence="4" id="KW-0804">Transcription</keyword>
<dbReference type="Pfam" id="PF08281">
    <property type="entry name" value="Sigma70_r4_2"/>
    <property type="match status" value="1"/>
</dbReference>
<evidence type="ECO:0000256" key="1">
    <source>
        <dbReference type="ARBA" id="ARBA00010641"/>
    </source>
</evidence>
<dbReference type="InterPro" id="IPR014284">
    <property type="entry name" value="RNA_pol_sigma-70_dom"/>
</dbReference>
<name>A0ABV6LF48_9SPHI</name>
<keyword evidence="2" id="KW-0805">Transcription regulation</keyword>
<dbReference type="NCBIfam" id="TIGR02937">
    <property type="entry name" value="sigma70-ECF"/>
    <property type="match status" value="1"/>
</dbReference>
<proteinExistence type="inferred from homology"/>
<dbReference type="InterPro" id="IPR013324">
    <property type="entry name" value="RNA_pol_sigma_r3/r4-like"/>
</dbReference>
<dbReference type="InterPro" id="IPR036388">
    <property type="entry name" value="WH-like_DNA-bd_sf"/>
</dbReference>
<comment type="caution">
    <text evidence="7">The sequence shown here is derived from an EMBL/GenBank/DDBJ whole genome shotgun (WGS) entry which is preliminary data.</text>
</comment>
<dbReference type="CDD" id="cd06171">
    <property type="entry name" value="Sigma70_r4"/>
    <property type="match status" value="1"/>
</dbReference>
<protein>
    <submittedName>
        <fullName evidence="7">RNA polymerase sigma factor</fullName>
    </submittedName>
</protein>
<evidence type="ECO:0000313" key="7">
    <source>
        <dbReference type="EMBL" id="MFC0518093.1"/>
    </source>
</evidence>